<evidence type="ECO:0000313" key="2">
    <source>
        <dbReference type="EMBL" id="VDN89314.1"/>
    </source>
</evidence>
<sequence>MKNEMRTTVMVSVVLVGVLALAGIISCMIIKRRKKGMEEIEAIQRCEALQKYLETGVEIDQGTMDVNVDPRMRQKLMSTRSRHRKERISLPLNSRRFRFSKFQSSGQQSTNINVNNEVGLSVFISEPTSSYFKSGCFLTITLNLELTETSIFTF</sequence>
<dbReference type="WBParaSite" id="BPAG_0000816601-mRNA-1">
    <property type="protein sequence ID" value="BPAG_0000816601-mRNA-1"/>
    <property type="gene ID" value="BPAG_0000816601"/>
</dbReference>
<feature type="transmembrane region" description="Helical" evidence="1">
    <location>
        <begin position="12"/>
        <end position="30"/>
    </location>
</feature>
<dbReference type="PROSITE" id="PS51257">
    <property type="entry name" value="PROKAR_LIPOPROTEIN"/>
    <property type="match status" value="1"/>
</dbReference>
<reference evidence="2 3" key="2">
    <citation type="submission" date="2018-11" db="EMBL/GenBank/DDBJ databases">
        <authorList>
            <consortium name="Pathogen Informatics"/>
        </authorList>
    </citation>
    <scope>NUCLEOTIDE SEQUENCE [LARGE SCALE GENOMIC DNA]</scope>
</reference>
<protein>
    <submittedName>
        <fullName evidence="2 4">Uncharacterized protein</fullName>
    </submittedName>
</protein>
<dbReference type="Proteomes" id="UP000278627">
    <property type="component" value="Unassembled WGS sequence"/>
</dbReference>
<keyword evidence="3" id="KW-1185">Reference proteome</keyword>
<keyword evidence="1" id="KW-1133">Transmembrane helix</keyword>
<evidence type="ECO:0000313" key="4">
    <source>
        <dbReference type="WBParaSite" id="BPAG_0000816601-mRNA-1"/>
    </source>
</evidence>
<organism evidence="4">
    <name type="scientific">Brugia pahangi</name>
    <name type="common">Filarial nematode worm</name>
    <dbReference type="NCBI Taxonomy" id="6280"/>
    <lineage>
        <taxon>Eukaryota</taxon>
        <taxon>Metazoa</taxon>
        <taxon>Ecdysozoa</taxon>
        <taxon>Nematoda</taxon>
        <taxon>Chromadorea</taxon>
        <taxon>Rhabditida</taxon>
        <taxon>Spirurina</taxon>
        <taxon>Spiruromorpha</taxon>
        <taxon>Filarioidea</taxon>
        <taxon>Onchocercidae</taxon>
        <taxon>Brugia</taxon>
    </lineage>
</organism>
<accession>A0A0N4TIT8</accession>
<dbReference type="EMBL" id="UZAD01013131">
    <property type="protein sequence ID" value="VDN89314.1"/>
    <property type="molecule type" value="Genomic_DNA"/>
</dbReference>
<gene>
    <name evidence="2" type="ORF">BPAG_LOCUS8128</name>
</gene>
<name>A0A0N4TIT8_BRUPA</name>
<keyword evidence="1" id="KW-0472">Membrane</keyword>
<dbReference type="AlphaFoldDB" id="A0A0N4TIT8"/>
<keyword evidence="1" id="KW-0812">Transmembrane</keyword>
<evidence type="ECO:0000313" key="3">
    <source>
        <dbReference type="Proteomes" id="UP000278627"/>
    </source>
</evidence>
<proteinExistence type="predicted"/>
<reference evidence="4" key="1">
    <citation type="submission" date="2017-02" db="UniProtKB">
        <authorList>
            <consortium name="WormBaseParasite"/>
        </authorList>
    </citation>
    <scope>IDENTIFICATION</scope>
</reference>
<evidence type="ECO:0000256" key="1">
    <source>
        <dbReference type="SAM" id="Phobius"/>
    </source>
</evidence>